<gene>
    <name evidence="1" type="ORF">CGC43_07045</name>
</gene>
<accession>A0A345JSQ7</accession>
<reference evidence="1 2" key="1">
    <citation type="submission" date="2017-07" db="EMBL/GenBank/DDBJ databases">
        <title>Complete genome sequences and comparative analysis of the novel pathogen Francisella opportunistica.</title>
        <authorList>
            <person name="Dietrich E.A."/>
            <person name="Kingry L.C."/>
            <person name="Petersen J.M."/>
        </authorList>
    </citation>
    <scope>NUCLEOTIDE SEQUENCE [LARGE SCALE GENOMIC DNA]</scope>
    <source>
        <strain evidence="1 2">14-2155</strain>
    </source>
</reference>
<dbReference type="AlphaFoldDB" id="A0A345JSQ7"/>
<dbReference type="Proteomes" id="UP000253862">
    <property type="component" value="Chromosome"/>
</dbReference>
<keyword evidence="2" id="KW-1185">Reference proteome</keyword>
<dbReference type="OrthoDB" id="5603607at2"/>
<dbReference type="KEGG" id="foo:CGC45_07055"/>
<proteinExistence type="predicted"/>
<evidence type="ECO:0000313" key="2">
    <source>
        <dbReference type="Proteomes" id="UP000253862"/>
    </source>
</evidence>
<protein>
    <submittedName>
        <fullName evidence="1">Uncharacterized protein</fullName>
    </submittedName>
</protein>
<dbReference type="EMBL" id="CP022375">
    <property type="protein sequence ID" value="AXH30353.1"/>
    <property type="molecule type" value="Genomic_DNA"/>
</dbReference>
<name>A0A345JSQ7_9GAMM</name>
<evidence type="ECO:0000313" key="1">
    <source>
        <dbReference type="EMBL" id="AXH30353.1"/>
    </source>
</evidence>
<sequence>MRLKPKLKGSSLTSVLIFGFAVLATASAISYVTKTDLTSIKSLISKDNTDRINQLIIKRNSQMSSETELQIDQDHLGEKIFGDYKSINTIIKTSPSFYLNNTNIELYHAEPLYITYNISHKLLYKDTVKQTSNLVLNKLPKHSMIAYQDNLIPINVPYISTGRMNPEQKSYHLNNSSRIIDSQRGYVGYIDKSDKLLRFSIGENTEELDISSLKLDKDYSLKLGWNLENGHWILLIAVYDKKKIDVLKTSLTNLVNHSSQATIDLSNNIKVNHSFKNISQVAWYNSAKDTDPQLIILDKEKKESFLINTKESLSIYSTNYKDNSIKGSKPNTYTVNEISKINLDNLNKENNYVISLDLDSNLNANDVLIFESNMLYFLKTDVNNQKLKTVGILNNIPDSAPLVVKKNEHQVYIITHNNDTYQQYVYTLGTSVLNQLYAVEFRNEEIKKIIAKYGVLFIFTNKNIYINDFDAKQFNKIKV</sequence>
<organism evidence="1 2">
    <name type="scientific">Francisella opportunistica</name>
    <dbReference type="NCBI Taxonomy" id="2016517"/>
    <lineage>
        <taxon>Bacteria</taxon>
        <taxon>Pseudomonadati</taxon>
        <taxon>Pseudomonadota</taxon>
        <taxon>Gammaproteobacteria</taxon>
        <taxon>Thiotrichales</taxon>
        <taxon>Francisellaceae</taxon>
        <taxon>Francisella</taxon>
    </lineage>
</organism>